<organism evidence="4 5">
    <name type="scientific">Limosilactobacillus reuteri</name>
    <name type="common">Lactobacillus reuteri</name>
    <dbReference type="NCBI Taxonomy" id="1598"/>
    <lineage>
        <taxon>Bacteria</taxon>
        <taxon>Bacillati</taxon>
        <taxon>Bacillota</taxon>
        <taxon>Bacilli</taxon>
        <taxon>Lactobacillales</taxon>
        <taxon>Lactobacillaceae</taxon>
        <taxon>Limosilactobacillus</taxon>
    </lineage>
</organism>
<protein>
    <recommendedName>
        <fullName evidence="6">CHAP domain-containing protein</fullName>
    </recommendedName>
</protein>
<feature type="transmembrane region" description="Helical" evidence="1">
    <location>
        <begin position="12"/>
        <end position="38"/>
    </location>
</feature>
<evidence type="ECO:0000313" key="5">
    <source>
        <dbReference type="Proteomes" id="UP000216122"/>
    </source>
</evidence>
<reference evidence="5" key="1">
    <citation type="submission" date="2017-05" db="EMBL/GenBank/DDBJ databases">
        <authorList>
            <person name="Lin X.B."/>
            <person name="Stothard P."/>
            <person name="Tasseva G."/>
            <person name="Walter J."/>
        </authorList>
    </citation>
    <scope>NUCLEOTIDE SEQUENCE [LARGE SCALE GENOMIC DNA]</scope>
    <source>
        <strain evidence="5">103v</strain>
    </source>
</reference>
<evidence type="ECO:0000259" key="3">
    <source>
        <dbReference type="Pfam" id="PF18013"/>
    </source>
</evidence>
<reference evidence="4 5" key="2">
    <citation type="submission" date="2017-09" db="EMBL/GenBank/DDBJ databases">
        <title>Tripartite evolution among Lactobacillus johnsonii, Lactobacillus taiwanensis, Lactobacillus reuteri and their rodent host.</title>
        <authorList>
            <person name="Wang T."/>
            <person name="Knowles S."/>
            <person name="Cheng C."/>
        </authorList>
    </citation>
    <scope>NUCLEOTIDE SEQUENCE [LARGE SCALE GENOMIC DNA]</scope>
    <source>
        <strain evidence="4 5">103v</strain>
    </source>
</reference>
<dbReference type="InterPro" id="IPR008044">
    <property type="entry name" value="Phage_lysin"/>
</dbReference>
<dbReference type="Proteomes" id="UP000216122">
    <property type="component" value="Unassembled WGS sequence"/>
</dbReference>
<dbReference type="Pfam" id="PF18013">
    <property type="entry name" value="Phage_lysozyme2"/>
    <property type="match status" value="1"/>
</dbReference>
<comment type="caution">
    <text evidence="4">The sequence shown here is derived from an EMBL/GenBank/DDBJ whole genome shotgun (WGS) entry which is preliminary data.</text>
</comment>
<gene>
    <name evidence="4" type="ORF">CBG21_07300</name>
</gene>
<dbReference type="SUPFAM" id="SSF54001">
    <property type="entry name" value="Cysteine proteinases"/>
    <property type="match status" value="1"/>
</dbReference>
<feature type="domain" description="Phage tail lysozyme" evidence="3">
    <location>
        <begin position="63"/>
        <end position="196"/>
    </location>
</feature>
<name>A0A256VJ93_LIMRT</name>
<dbReference type="AlphaFoldDB" id="A0A256VJ93"/>
<dbReference type="EMBL" id="NGQC01000044">
    <property type="protein sequence ID" value="OYT02819.1"/>
    <property type="molecule type" value="Genomic_DNA"/>
</dbReference>
<keyword evidence="1" id="KW-0812">Transmembrane</keyword>
<dbReference type="RefSeq" id="WP_094504518.1">
    <property type="nucleotide sequence ID" value="NZ_JANKBD010000001.1"/>
</dbReference>
<feature type="domain" description="Bacteriophage lysin" evidence="2">
    <location>
        <begin position="281"/>
        <end position="353"/>
    </location>
</feature>
<keyword evidence="1" id="KW-0472">Membrane</keyword>
<evidence type="ECO:0000259" key="2">
    <source>
        <dbReference type="Pfam" id="PF05382"/>
    </source>
</evidence>
<evidence type="ECO:0000256" key="1">
    <source>
        <dbReference type="SAM" id="Phobius"/>
    </source>
</evidence>
<dbReference type="Gene3D" id="1.10.530.10">
    <property type="match status" value="1"/>
</dbReference>
<keyword evidence="1" id="KW-1133">Transmembrane helix</keyword>
<dbReference type="Gene3D" id="3.90.1720.10">
    <property type="entry name" value="endopeptidase domain like (from Nostoc punctiforme)"/>
    <property type="match status" value="1"/>
</dbReference>
<dbReference type="InterPro" id="IPR038765">
    <property type="entry name" value="Papain-like_cys_pep_sf"/>
</dbReference>
<dbReference type="InterPro" id="IPR041219">
    <property type="entry name" value="Phage_lysozyme2"/>
</dbReference>
<evidence type="ECO:0000313" key="4">
    <source>
        <dbReference type="EMBL" id="OYT02819.1"/>
    </source>
</evidence>
<proteinExistence type="predicted"/>
<accession>A0A256VJ93</accession>
<dbReference type="Pfam" id="PF05382">
    <property type="entry name" value="Amidase_5"/>
    <property type="match status" value="1"/>
</dbReference>
<evidence type="ECO:0008006" key="6">
    <source>
        <dbReference type="Google" id="ProtNLM"/>
    </source>
</evidence>
<sequence>MRKWVKAHVALTVAAIGGIITLFILGVAIIATLFALIAGNKCSGDSNNMSPNGAVSSSANLNDNAKKIFDFLVKNEGFSGAGAAGAVGNASIESGYDPKANGGSVVGVFQWGAGGVNGDRLHQGGFIKSDADLTLENELKLTDYELNHNYKSVKSKVGHATDPTQASLIWQNEYEQAPGQKTAERQAVARQAYQKFGGANISANDSILGNVSSAGTAGANDDAATGQTCANGSTGEGNSDMLSIAKKLLGYFTYSYARPVLQATMNNTSGHDVSDVNRSGTTDCSGFVYLVCYLAGYKVPAGGWYTGSMYQDATGPHHYLKQVSESSAKAGDIVVCGGPGSSGQGGHTAILAEDWHGMSTKVINEGGGGDNVNEHTFEWSFGTTLGNDQRIFCEPVSKN</sequence>